<evidence type="ECO:0000313" key="1">
    <source>
        <dbReference type="EnsemblPlants" id="EMT15979"/>
    </source>
</evidence>
<sequence>MGIKRYTIHYGSVSSWAFNGPRVTKGQRASYGPKGIMGYTWAGSYNGQESYWTAQMKLLGLILIGRNGPVEQRLGETIERSRRCVFTRRRRFRRRRGTYGDFVNLKMICRLNLSKVLIGWCRHTCSSRAIKITPVILFYGLFEERSTNIPTFLRETPSILQDENVFFFVYIVHFQRMLRYAHVHIASHGHGGPTRVAFDSTPTDFRWVYASIEPDSGHVASALPRPFSPAASTTRAAQVAAMNAIRSALARALSAPKPRPPLARHYAAVGETQPERVAAEMVRYALGGAGHQSPSEDAMRILEQGASNLQGGGEGAAEAVSLLMLAMSTLLYRSGRREDAMEKLKATQQVAPSAAFRVAAWEALMGIRMEASQDVSSSMSPNDSVDLSIKEEEIKWSDQDDLKFRVDAIKGLAALLNGEIDSENKEWILFRVIYSCSLSAQTLFGGPNSCYAAVGNNQTENAAFTYGEYLHCTGDFPLATQMYEKVLEAASREDISGNLLAAGNMAPEEDGNLSLLGILLTAFTRCFYRKFDEAEDYLTRALQKAEEQFGSNHPKVGMVLTCVARMYKLKAKSEGSSSIMVQEGLYRKALEVLKAPAINSEGEYAELLLIQSNRKAEGERMKEWAEDAWKNRRSTLAQALEISEVSKPTVVDTRIGRVIWLP</sequence>
<dbReference type="SUPFAM" id="SSF48452">
    <property type="entry name" value="TPR-like"/>
    <property type="match status" value="1"/>
</dbReference>
<dbReference type="AlphaFoldDB" id="R7WC39"/>
<dbReference type="EnsemblPlants" id="EMT15979">
    <property type="protein sequence ID" value="EMT15979"/>
    <property type="gene ID" value="F775_24093"/>
</dbReference>
<dbReference type="Gene3D" id="1.25.40.10">
    <property type="entry name" value="Tetratricopeptide repeat domain"/>
    <property type="match status" value="1"/>
</dbReference>
<organism evidence="1">
    <name type="scientific">Aegilops tauschii</name>
    <name type="common">Tausch's goatgrass</name>
    <name type="synonym">Aegilops squarrosa</name>
    <dbReference type="NCBI Taxonomy" id="37682"/>
    <lineage>
        <taxon>Eukaryota</taxon>
        <taxon>Viridiplantae</taxon>
        <taxon>Streptophyta</taxon>
        <taxon>Embryophyta</taxon>
        <taxon>Tracheophyta</taxon>
        <taxon>Spermatophyta</taxon>
        <taxon>Magnoliopsida</taxon>
        <taxon>Liliopsida</taxon>
        <taxon>Poales</taxon>
        <taxon>Poaceae</taxon>
        <taxon>BOP clade</taxon>
        <taxon>Pooideae</taxon>
        <taxon>Triticodae</taxon>
        <taxon>Triticeae</taxon>
        <taxon>Triticinae</taxon>
        <taxon>Aegilops</taxon>
    </lineage>
</organism>
<dbReference type="InterPro" id="IPR011990">
    <property type="entry name" value="TPR-like_helical_dom_sf"/>
</dbReference>
<dbReference type="PANTHER" id="PTHR47868:SF2">
    <property type="entry name" value="OS05G0457700 PROTEIN"/>
    <property type="match status" value="1"/>
</dbReference>
<dbReference type="PANTHER" id="PTHR47868">
    <property type="entry name" value="OS05G0457700 PROTEIN"/>
    <property type="match status" value="1"/>
</dbReference>
<evidence type="ECO:0008006" key="2">
    <source>
        <dbReference type="Google" id="ProtNLM"/>
    </source>
</evidence>
<protein>
    <recommendedName>
        <fullName evidence="2">Nephrocystin-3</fullName>
    </recommendedName>
</protein>
<accession>R7WC39</accession>
<proteinExistence type="predicted"/>
<reference evidence="1" key="1">
    <citation type="submission" date="2015-06" db="UniProtKB">
        <authorList>
            <consortium name="EnsemblPlants"/>
        </authorList>
    </citation>
    <scope>IDENTIFICATION</scope>
</reference>
<dbReference type="GO" id="GO:0005739">
    <property type="term" value="C:mitochondrion"/>
    <property type="evidence" value="ECO:0007669"/>
    <property type="project" value="TreeGrafter"/>
</dbReference>
<name>R7WC39_AEGTA</name>